<evidence type="ECO:0000313" key="2">
    <source>
        <dbReference type="EMBL" id="KUG22071.1"/>
    </source>
</evidence>
<protein>
    <submittedName>
        <fullName evidence="2">Uncharacterized protein</fullName>
    </submittedName>
</protein>
<dbReference type="AlphaFoldDB" id="A0A0W8FMI2"/>
<dbReference type="InterPro" id="IPR052556">
    <property type="entry name" value="PolySynth_Transporter"/>
</dbReference>
<feature type="transmembrane region" description="Helical" evidence="1">
    <location>
        <begin position="20"/>
        <end position="38"/>
    </location>
</feature>
<dbReference type="PANTHER" id="PTHR43424:SF1">
    <property type="entry name" value="LOCUS PUTATIVE PROTEIN 1-RELATED"/>
    <property type="match status" value="1"/>
</dbReference>
<dbReference type="PANTHER" id="PTHR43424">
    <property type="entry name" value="LOCUS PUTATIVE PROTEIN 1-RELATED"/>
    <property type="match status" value="1"/>
</dbReference>
<keyword evidence="1" id="KW-1133">Transmembrane helix</keyword>
<feature type="transmembrane region" description="Helical" evidence="1">
    <location>
        <begin position="173"/>
        <end position="190"/>
    </location>
</feature>
<gene>
    <name evidence="2" type="ORF">ASZ90_008145</name>
</gene>
<comment type="caution">
    <text evidence="2">The sequence shown here is derived from an EMBL/GenBank/DDBJ whole genome shotgun (WGS) entry which is preliminary data.</text>
</comment>
<feature type="transmembrane region" description="Helical" evidence="1">
    <location>
        <begin position="44"/>
        <end position="68"/>
    </location>
</feature>
<feature type="transmembrane region" description="Helical" evidence="1">
    <location>
        <begin position="352"/>
        <end position="372"/>
    </location>
</feature>
<feature type="transmembrane region" description="Helical" evidence="1">
    <location>
        <begin position="147"/>
        <end position="167"/>
    </location>
</feature>
<feature type="transmembrane region" description="Helical" evidence="1">
    <location>
        <begin position="320"/>
        <end position="340"/>
    </location>
</feature>
<proteinExistence type="predicted"/>
<dbReference type="EMBL" id="LNQE01000989">
    <property type="protein sequence ID" value="KUG22071.1"/>
    <property type="molecule type" value="Genomic_DNA"/>
</dbReference>
<feature type="transmembrane region" description="Helical" evidence="1">
    <location>
        <begin position="378"/>
        <end position="400"/>
    </location>
</feature>
<reference evidence="2" key="1">
    <citation type="journal article" date="2015" name="Proc. Natl. Acad. Sci. U.S.A.">
        <title>Networks of energetic and metabolic interactions define dynamics in microbial communities.</title>
        <authorList>
            <person name="Embree M."/>
            <person name="Liu J.K."/>
            <person name="Al-Bassam M.M."/>
            <person name="Zengler K."/>
        </authorList>
    </citation>
    <scope>NUCLEOTIDE SEQUENCE</scope>
</reference>
<keyword evidence="1" id="KW-0472">Membrane</keyword>
<organism evidence="2">
    <name type="scientific">hydrocarbon metagenome</name>
    <dbReference type="NCBI Taxonomy" id="938273"/>
    <lineage>
        <taxon>unclassified sequences</taxon>
        <taxon>metagenomes</taxon>
        <taxon>ecological metagenomes</taxon>
    </lineage>
</organism>
<feature type="transmembrane region" description="Helical" evidence="1">
    <location>
        <begin position="287"/>
        <end position="314"/>
    </location>
</feature>
<feature type="transmembrane region" description="Helical" evidence="1">
    <location>
        <begin position="211"/>
        <end position="231"/>
    </location>
</feature>
<feature type="transmembrane region" description="Helical" evidence="1">
    <location>
        <begin position="89"/>
        <end position="109"/>
    </location>
</feature>
<name>A0A0W8FMI2_9ZZZZ</name>
<evidence type="ECO:0000256" key="1">
    <source>
        <dbReference type="SAM" id="Phobius"/>
    </source>
</evidence>
<accession>A0A0W8FMI2</accession>
<feature type="transmembrane region" description="Helical" evidence="1">
    <location>
        <begin position="243"/>
        <end position="266"/>
    </location>
</feature>
<keyword evidence="1" id="KW-0812">Transmembrane</keyword>
<sequence length="422" mass="47015">MHDSRLALIRIIGSQWASAAYGAATMFFLVVFLARMLGPSSLAIFLYIQAIASLFAIIQDGGYQTLLFREKVSPSKEIGLAPHDLVSGYFSYIILVTLLGSAAALLSPVAFKPALILAFIYFAFRCVTNMISSLLKGKGSFTKEAFWRFQINTFLVIPVILIIWYTPPSPEKVFLGFIIGQLILLTTNKIREFISPPKWTLPPWRIWKTCLSFIVISGSTLVYFKSGIVLLKHLQPDLALVGYYGAAFQFLEGVILLATPVVHLLFRHMRLSWLDREIFSKRFGKSMIGVIAVALLITATGVIFAPKIIILFFGKAYHPAADMLPLLLLSLLFLLPNFILTQGLIALNGERYYAVAAFLCAVFNVGLNLYLIPRYLAIGAALSTVATEVLLSLFLAGWFIRWRRTGRTAQEISGKGKEEKKR</sequence>